<reference evidence="1 2" key="1">
    <citation type="submission" date="2021-05" db="EMBL/GenBank/DDBJ databases">
        <title>Roseococcus sp. XZZS9, whole genome shotgun sequencing project.</title>
        <authorList>
            <person name="Zhao G."/>
            <person name="Shen L."/>
        </authorList>
    </citation>
    <scope>NUCLEOTIDE SEQUENCE [LARGE SCALE GENOMIC DNA]</scope>
    <source>
        <strain evidence="1 2">XZZS9</strain>
    </source>
</reference>
<keyword evidence="2" id="KW-1185">Reference proteome</keyword>
<dbReference type="Gene3D" id="3.90.1140.10">
    <property type="entry name" value="Cyclic phosphodiesterase"/>
    <property type="match status" value="1"/>
</dbReference>
<gene>
    <name evidence="1" type="ORF">KHU32_11825</name>
</gene>
<dbReference type="Proteomes" id="UP000766336">
    <property type="component" value="Unassembled WGS sequence"/>
</dbReference>
<accession>A0ABS5QFC5</accession>
<sequence>MARRRASSVNPHRAAIYYAPELDDPLHDAASAWLGRDAVSGKARAQPGLPEVEAITAEPRGYGFHATLKPPFRLAQGYEALLAETRRWASTMAPFELPPLSVQDLKGFLALRETETCPPLHALADSAVEALDAHRTPPTEEELARRRKAKLSAAHEELLGRWGYPYVMGEWQFHMTLTRRLTPEERDIYRPAAEAHFAGIAGVPRKVEAVCVYTQAAPGAPFLIGERIRLGG</sequence>
<evidence type="ECO:0000313" key="1">
    <source>
        <dbReference type="EMBL" id="MBS7811627.1"/>
    </source>
</evidence>
<proteinExistence type="predicted"/>
<protein>
    <submittedName>
        <fullName evidence="1">DUF1045 domain-containing protein</fullName>
    </submittedName>
</protein>
<evidence type="ECO:0000313" key="2">
    <source>
        <dbReference type="Proteomes" id="UP000766336"/>
    </source>
</evidence>
<organism evidence="1 2">
    <name type="scientific">Roseococcus pinisoli</name>
    <dbReference type="NCBI Taxonomy" id="2835040"/>
    <lineage>
        <taxon>Bacteria</taxon>
        <taxon>Pseudomonadati</taxon>
        <taxon>Pseudomonadota</taxon>
        <taxon>Alphaproteobacteria</taxon>
        <taxon>Acetobacterales</taxon>
        <taxon>Roseomonadaceae</taxon>
        <taxon>Roseococcus</taxon>
    </lineage>
</organism>
<dbReference type="EMBL" id="JAHCDA010000002">
    <property type="protein sequence ID" value="MBS7811627.1"/>
    <property type="molecule type" value="Genomic_DNA"/>
</dbReference>
<name>A0ABS5QFC5_9PROT</name>
<dbReference type="Pfam" id="PF06299">
    <property type="entry name" value="DUF1045"/>
    <property type="match status" value="1"/>
</dbReference>
<dbReference type="InterPro" id="IPR009389">
    <property type="entry name" value="DUF1045"/>
</dbReference>
<dbReference type="PIRSF" id="PIRSF033328">
    <property type="entry name" value="Phest_Mll4975"/>
    <property type="match status" value="1"/>
</dbReference>
<comment type="caution">
    <text evidence="1">The sequence shown here is derived from an EMBL/GenBank/DDBJ whole genome shotgun (WGS) entry which is preliminary data.</text>
</comment>